<gene>
    <name evidence="3" type="ORF">NSPWAT_2050</name>
</gene>
<evidence type="ECO:0000313" key="4">
    <source>
        <dbReference type="Proteomes" id="UP001157733"/>
    </source>
</evidence>
<sequence length="171" mass="19138">MEPSGKRWIGYAETNPGFPGYFIFKPVSMSYKNPAVAVDLIIEVGDRGIVLIERKNPPSGWALPGGFVDYGESLETAAVREAREETQLEVTLLGQFHSYSRPDRDPRMHCISTVFVARAEGEPRAADDARDCALFPRDRLPQTLAFDHAEILRDYLENRWGTSQPVPSDPS</sequence>
<evidence type="ECO:0000256" key="1">
    <source>
        <dbReference type="ARBA" id="ARBA00022801"/>
    </source>
</evidence>
<dbReference type="Gene3D" id="3.90.79.10">
    <property type="entry name" value="Nucleoside Triphosphate Pyrophosphohydrolase"/>
    <property type="match status" value="1"/>
</dbReference>
<organism evidence="3 4">
    <name type="scientific">Nitrospina watsonii</name>
    <dbReference type="NCBI Taxonomy" id="1323948"/>
    <lineage>
        <taxon>Bacteria</taxon>
        <taxon>Pseudomonadati</taxon>
        <taxon>Nitrospinota/Tectimicrobiota group</taxon>
        <taxon>Nitrospinota</taxon>
        <taxon>Nitrospinia</taxon>
        <taxon>Nitrospinales</taxon>
        <taxon>Nitrospinaceae</taxon>
        <taxon>Nitrospina</taxon>
    </lineage>
</organism>
<accession>A0ABM9HF97</accession>
<proteinExistence type="predicted"/>
<evidence type="ECO:0000259" key="2">
    <source>
        <dbReference type="PROSITE" id="PS51462"/>
    </source>
</evidence>
<feature type="domain" description="Nudix hydrolase" evidence="2">
    <location>
        <begin position="31"/>
        <end position="160"/>
    </location>
</feature>
<dbReference type="InterPro" id="IPR020476">
    <property type="entry name" value="Nudix_hydrolase"/>
</dbReference>
<keyword evidence="1 3" id="KW-0378">Hydrolase</keyword>
<name>A0ABM9HF97_9BACT</name>
<dbReference type="CDD" id="cd18873">
    <property type="entry name" value="NUDIX_NadM_like"/>
    <property type="match status" value="1"/>
</dbReference>
<dbReference type="GO" id="GO:0047631">
    <property type="term" value="F:ADP-ribose diphosphatase activity"/>
    <property type="evidence" value="ECO:0007669"/>
    <property type="project" value="UniProtKB-EC"/>
</dbReference>
<dbReference type="Proteomes" id="UP001157733">
    <property type="component" value="Chromosome"/>
</dbReference>
<keyword evidence="4" id="KW-1185">Reference proteome</keyword>
<dbReference type="PRINTS" id="PR00502">
    <property type="entry name" value="NUDIXFAMILY"/>
</dbReference>
<dbReference type="PROSITE" id="PS51462">
    <property type="entry name" value="NUDIX"/>
    <property type="match status" value="1"/>
</dbReference>
<evidence type="ECO:0000313" key="3">
    <source>
        <dbReference type="EMBL" id="CAI2718906.1"/>
    </source>
</evidence>
<dbReference type="InterPro" id="IPR000086">
    <property type="entry name" value="NUDIX_hydrolase_dom"/>
</dbReference>
<dbReference type="Pfam" id="PF00293">
    <property type="entry name" value="NUDIX"/>
    <property type="match status" value="1"/>
</dbReference>
<dbReference type="EC" id="3.6.1.13" evidence="3"/>
<dbReference type="SUPFAM" id="SSF55811">
    <property type="entry name" value="Nudix"/>
    <property type="match status" value="1"/>
</dbReference>
<dbReference type="EMBL" id="OX336137">
    <property type="protein sequence ID" value="CAI2718906.1"/>
    <property type="molecule type" value="Genomic_DNA"/>
</dbReference>
<dbReference type="PANTHER" id="PTHR43736">
    <property type="entry name" value="ADP-RIBOSE PYROPHOSPHATASE"/>
    <property type="match status" value="1"/>
</dbReference>
<protein>
    <submittedName>
        <fullName evidence="3">ADP-ribose pyrophosphatase</fullName>
        <ecNumber evidence="3">3.6.1.13</ecNumber>
    </submittedName>
</protein>
<dbReference type="PANTHER" id="PTHR43736:SF1">
    <property type="entry name" value="DIHYDRONEOPTERIN TRIPHOSPHATE DIPHOSPHATASE"/>
    <property type="match status" value="1"/>
</dbReference>
<dbReference type="InterPro" id="IPR015797">
    <property type="entry name" value="NUDIX_hydrolase-like_dom_sf"/>
</dbReference>
<reference evidence="3 4" key="1">
    <citation type="submission" date="2022-09" db="EMBL/GenBank/DDBJ databases">
        <authorList>
            <person name="Kop L."/>
        </authorList>
    </citation>
    <scope>NUCLEOTIDE SEQUENCE [LARGE SCALE GENOMIC DNA]</scope>
    <source>
        <strain evidence="3 4">347</strain>
    </source>
</reference>